<dbReference type="GO" id="GO:0016139">
    <property type="term" value="P:glycoside catabolic process"/>
    <property type="evidence" value="ECO:0007669"/>
    <property type="project" value="TreeGrafter"/>
</dbReference>
<dbReference type="InterPro" id="IPR013780">
    <property type="entry name" value="Glyco_hydro_b"/>
</dbReference>
<evidence type="ECO:0000256" key="4">
    <source>
        <dbReference type="ARBA" id="ARBA00022729"/>
    </source>
</evidence>
<keyword evidence="11" id="KW-1185">Reference proteome</keyword>
<keyword evidence="5" id="KW-0378">Hydrolase</keyword>
<evidence type="ECO:0000256" key="3">
    <source>
        <dbReference type="ARBA" id="ARBA00012662"/>
    </source>
</evidence>
<evidence type="ECO:0000256" key="7">
    <source>
        <dbReference type="SAM" id="SignalP"/>
    </source>
</evidence>
<dbReference type="Pfam" id="PF01120">
    <property type="entry name" value="Alpha_L_fucos"/>
    <property type="match status" value="1"/>
</dbReference>
<reference evidence="10 11" key="1">
    <citation type="submission" date="2019-04" db="EMBL/GenBank/DDBJ databases">
        <authorList>
            <person name="Van Vliet M D."/>
        </authorList>
    </citation>
    <scope>NUCLEOTIDE SEQUENCE [LARGE SCALE GENOMIC DNA]</scope>
    <source>
        <strain evidence="10 11">F1</strain>
    </source>
</reference>
<sequence length="512" mass="58908">MKKMMITAWALTAVTASFAEKTYEPTWESLDSRETPQWFPDAKFGIFIHWGLYSVPAFAPRGTYAEWYWHAKDGDQSGKHAAAVGRADATQQFHNRVYGEDFEYSDFRDQFTCEMFEPEHWAKVFKRSGAKYVVLTSKHHDGYCLWPSKEASTSFGMAWNSVDSGPKRDLVGDLTKAVRDEGGIKMGLYYSIWDWFNPYWPEAEQPTTGPKRKMNLPEEGRKKYIDEVMVPQIKDIVNRYQPAVIFSDGDWWMDDEKWGTKPALAWLYNHAPNKDEVVINDRWGKVRKKHGGYFTTEYGSGFADPSILWEENRGIGKSFGFSRVETFDDYNTGELLIYMLCDIVSRGGNFLLDIGPTADGRIPIVMEDRLIQIGEWLEVNGEAIFETRRWKKDCQWSAGEIKEYTKEEFHHGVPDPIIEMAKYPKEGQARKECYFTAKGDTVYAMITELPDEDEFEIKDIELSKGSKVTMLGVDGELEWEKEDGGIEVELPRLNPSKLPCNHVFTLKITGVK</sequence>
<comment type="function">
    <text evidence="1">Alpha-L-fucosidase is responsible for hydrolyzing the alpha-1,6-linked fucose joined to the reducing-end N-acetylglucosamine of the carbohydrate moieties of glycoproteins.</text>
</comment>
<dbReference type="GO" id="GO:0005764">
    <property type="term" value="C:lysosome"/>
    <property type="evidence" value="ECO:0007669"/>
    <property type="project" value="TreeGrafter"/>
</dbReference>
<evidence type="ECO:0000313" key="11">
    <source>
        <dbReference type="Proteomes" id="UP000366872"/>
    </source>
</evidence>
<evidence type="ECO:0000256" key="5">
    <source>
        <dbReference type="ARBA" id="ARBA00022801"/>
    </source>
</evidence>
<dbReference type="SMART" id="SM00812">
    <property type="entry name" value="Alpha_L_fucos"/>
    <property type="match status" value="1"/>
</dbReference>
<dbReference type="InterPro" id="IPR000933">
    <property type="entry name" value="Glyco_hydro_29"/>
</dbReference>
<dbReference type="InterPro" id="IPR057739">
    <property type="entry name" value="Glyco_hydro_29_N"/>
</dbReference>
<dbReference type="PIRSF" id="PIRSF001092">
    <property type="entry name" value="Alpha-L-fucosidase"/>
    <property type="match status" value="1"/>
</dbReference>
<dbReference type="Pfam" id="PF16757">
    <property type="entry name" value="Fucosidase_C"/>
    <property type="match status" value="1"/>
</dbReference>
<comment type="similarity">
    <text evidence="2">Belongs to the glycosyl hydrolase 29 family.</text>
</comment>
<keyword evidence="6" id="KW-0326">Glycosidase</keyword>
<accession>A0A6C2UA35</accession>
<dbReference type="RefSeq" id="WP_136082417.1">
    <property type="nucleotide sequence ID" value="NZ_CAAHFG010000004.1"/>
</dbReference>
<dbReference type="InterPro" id="IPR017853">
    <property type="entry name" value="GH"/>
</dbReference>
<keyword evidence="4 7" id="KW-0732">Signal</keyword>
<dbReference type="EMBL" id="CAAHFG010000004">
    <property type="protein sequence ID" value="VGO16900.1"/>
    <property type="molecule type" value="Genomic_DNA"/>
</dbReference>
<dbReference type="EC" id="3.2.1.51" evidence="3"/>
<dbReference type="AlphaFoldDB" id="A0A6C2UA35"/>
<evidence type="ECO:0000256" key="6">
    <source>
        <dbReference type="ARBA" id="ARBA00023295"/>
    </source>
</evidence>
<organism evidence="10 11">
    <name type="scientific">Pontiella desulfatans</name>
    <dbReference type="NCBI Taxonomy" id="2750659"/>
    <lineage>
        <taxon>Bacteria</taxon>
        <taxon>Pseudomonadati</taxon>
        <taxon>Kiritimatiellota</taxon>
        <taxon>Kiritimatiellia</taxon>
        <taxon>Kiritimatiellales</taxon>
        <taxon>Pontiellaceae</taxon>
        <taxon>Pontiella</taxon>
    </lineage>
</organism>
<protein>
    <recommendedName>
        <fullName evidence="3">alpha-L-fucosidase</fullName>
        <ecNumber evidence="3">3.2.1.51</ecNumber>
    </recommendedName>
</protein>
<dbReference type="InterPro" id="IPR031919">
    <property type="entry name" value="Fucosidase_C"/>
</dbReference>
<evidence type="ECO:0000259" key="8">
    <source>
        <dbReference type="Pfam" id="PF01120"/>
    </source>
</evidence>
<dbReference type="PANTHER" id="PTHR10030:SF37">
    <property type="entry name" value="ALPHA-L-FUCOSIDASE-RELATED"/>
    <property type="match status" value="1"/>
</dbReference>
<dbReference type="GO" id="GO:0004560">
    <property type="term" value="F:alpha-L-fucosidase activity"/>
    <property type="evidence" value="ECO:0007669"/>
    <property type="project" value="InterPro"/>
</dbReference>
<dbReference type="PANTHER" id="PTHR10030">
    <property type="entry name" value="ALPHA-L-FUCOSIDASE"/>
    <property type="match status" value="1"/>
</dbReference>
<dbReference type="InterPro" id="IPR016286">
    <property type="entry name" value="FUC_metazoa-typ"/>
</dbReference>
<dbReference type="Gene3D" id="2.60.40.1180">
    <property type="entry name" value="Golgi alpha-mannosidase II"/>
    <property type="match status" value="1"/>
</dbReference>
<evidence type="ECO:0000313" key="10">
    <source>
        <dbReference type="EMBL" id="VGO16900.1"/>
    </source>
</evidence>
<dbReference type="SUPFAM" id="SSF51445">
    <property type="entry name" value="(Trans)glycosidases"/>
    <property type="match status" value="1"/>
</dbReference>
<feature type="domain" description="Glycoside hydrolase family 29 N-terminal" evidence="8">
    <location>
        <begin position="13"/>
        <end position="382"/>
    </location>
</feature>
<feature type="signal peptide" evidence="7">
    <location>
        <begin position="1"/>
        <end position="19"/>
    </location>
</feature>
<dbReference type="Gene3D" id="3.20.20.80">
    <property type="entry name" value="Glycosidases"/>
    <property type="match status" value="1"/>
</dbReference>
<dbReference type="GO" id="GO:0006004">
    <property type="term" value="P:fucose metabolic process"/>
    <property type="evidence" value="ECO:0007669"/>
    <property type="project" value="InterPro"/>
</dbReference>
<evidence type="ECO:0000259" key="9">
    <source>
        <dbReference type="Pfam" id="PF16757"/>
    </source>
</evidence>
<evidence type="ECO:0000256" key="1">
    <source>
        <dbReference type="ARBA" id="ARBA00004071"/>
    </source>
</evidence>
<evidence type="ECO:0000256" key="2">
    <source>
        <dbReference type="ARBA" id="ARBA00007951"/>
    </source>
</evidence>
<proteinExistence type="inferred from homology"/>
<feature type="domain" description="Alpha-L-fucosidase C-terminal" evidence="9">
    <location>
        <begin position="430"/>
        <end position="509"/>
    </location>
</feature>
<dbReference type="PRINTS" id="PR00741">
    <property type="entry name" value="GLHYDRLASE29"/>
</dbReference>
<dbReference type="Proteomes" id="UP000366872">
    <property type="component" value="Unassembled WGS sequence"/>
</dbReference>
<name>A0A6C2UA35_PONDE</name>
<feature type="chain" id="PRO_5025684289" description="alpha-L-fucosidase" evidence="7">
    <location>
        <begin position="20"/>
        <end position="512"/>
    </location>
</feature>
<gene>
    <name evidence="10" type="ORF">PDESU_05492</name>
</gene>